<name>A0A0G4GMC6_9ALVE</name>
<feature type="region of interest" description="Disordered" evidence="1">
    <location>
        <begin position="22"/>
        <end position="56"/>
    </location>
</feature>
<organism evidence="2">
    <name type="scientific">Chromera velia CCMP2878</name>
    <dbReference type="NCBI Taxonomy" id="1169474"/>
    <lineage>
        <taxon>Eukaryota</taxon>
        <taxon>Sar</taxon>
        <taxon>Alveolata</taxon>
        <taxon>Colpodellida</taxon>
        <taxon>Chromeraceae</taxon>
        <taxon>Chromera</taxon>
    </lineage>
</organism>
<protein>
    <submittedName>
        <fullName evidence="2">Uncharacterized protein</fullName>
    </submittedName>
</protein>
<gene>
    <name evidence="2" type="ORF">Cvel_22512</name>
</gene>
<dbReference type="AlphaFoldDB" id="A0A0G4GMC6"/>
<accession>A0A0G4GMC6</accession>
<dbReference type="VEuPathDB" id="CryptoDB:Cvel_22512"/>
<evidence type="ECO:0000313" key="2">
    <source>
        <dbReference type="EMBL" id="CEM31265.1"/>
    </source>
</evidence>
<dbReference type="Pfam" id="PF09876">
    <property type="entry name" value="DUF2103"/>
    <property type="match status" value="1"/>
</dbReference>
<evidence type="ECO:0000256" key="1">
    <source>
        <dbReference type="SAM" id="MobiDB-lite"/>
    </source>
</evidence>
<dbReference type="EMBL" id="CDMZ01001348">
    <property type="protein sequence ID" value="CEM31265.1"/>
    <property type="molecule type" value="Genomic_DNA"/>
</dbReference>
<proteinExistence type="predicted"/>
<reference evidence="2" key="1">
    <citation type="submission" date="2014-11" db="EMBL/GenBank/DDBJ databases">
        <authorList>
            <person name="Otto D Thomas"/>
            <person name="Naeem Raeece"/>
        </authorList>
    </citation>
    <scope>NUCLEOTIDE SEQUENCE</scope>
</reference>
<sequence>MKEQAKERLAVAESERLQNPNVLHLQALSISETPEQPEPFPSLNSKPPTGRDGSRIAPVSTRTAAAIPIADVGVVLEHLAQSDEEEVKATRVVMNHSTHADGVLQFINLLKEEPCIKTIIPGPLENRKNHVETFTVRVQRKEPETVREENTLKYKLVARKGTQVQDLYVVCASGTSQSDLDSVVLRLLCEGAEEAAGSKERYGTLSFSDIGLAEALGPNSNFAIAEKAANAWRSKHQEQHKKIKEKEKSRAADQKVAAQMRKLKALKAGGEGVDMEALAKHDTEILEGTVCGKHAMR</sequence>
<dbReference type="InterPro" id="IPR018664">
    <property type="entry name" value="DUF2103_metal-binding"/>
</dbReference>